<dbReference type="Pfam" id="PF00186">
    <property type="entry name" value="DHFR_1"/>
    <property type="match status" value="1"/>
</dbReference>
<dbReference type="SUPFAM" id="SSF53597">
    <property type="entry name" value="Dihydrofolate reductase-like"/>
    <property type="match status" value="1"/>
</dbReference>
<gene>
    <name evidence="11" type="ORF">I858_014615</name>
</gene>
<evidence type="ECO:0000259" key="10">
    <source>
        <dbReference type="PROSITE" id="PS51330"/>
    </source>
</evidence>
<keyword evidence="5 8" id="KW-0521">NADP</keyword>
<dbReference type="InterPro" id="IPR012259">
    <property type="entry name" value="DHFR"/>
</dbReference>
<dbReference type="PANTHER" id="PTHR48069">
    <property type="entry name" value="DIHYDROFOLATE REDUCTASE"/>
    <property type="match status" value="1"/>
</dbReference>
<dbReference type="PIRSF" id="PIRSF000194">
    <property type="entry name" value="DHFR"/>
    <property type="match status" value="1"/>
</dbReference>
<evidence type="ECO:0000256" key="4">
    <source>
        <dbReference type="ARBA" id="ARBA00022563"/>
    </source>
</evidence>
<evidence type="ECO:0000256" key="7">
    <source>
        <dbReference type="ARBA" id="ARBA00025067"/>
    </source>
</evidence>
<dbReference type="InterPro" id="IPR001796">
    <property type="entry name" value="DHFR_dom"/>
</dbReference>
<evidence type="ECO:0000256" key="8">
    <source>
        <dbReference type="PIRNR" id="PIRNR000194"/>
    </source>
</evidence>
<dbReference type="InterPro" id="IPR024072">
    <property type="entry name" value="DHFR-like_dom_sf"/>
</dbReference>
<dbReference type="CDD" id="cd00209">
    <property type="entry name" value="DHFR"/>
    <property type="match status" value="1"/>
</dbReference>
<dbReference type="STRING" id="1302659.I858_014615"/>
<keyword evidence="4 8" id="KW-0554">One-carbon metabolism</keyword>
<evidence type="ECO:0000256" key="3">
    <source>
        <dbReference type="ARBA" id="ARBA00012856"/>
    </source>
</evidence>
<proteinExistence type="inferred from homology"/>
<dbReference type="PRINTS" id="PR00070">
    <property type="entry name" value="DHFR"/>
</dbReference>
<dbReference type="InterPro" id="IPR017925">
    <property type="entry name" value="DHFR_CS"/>
</dbReference>
<dbReference type="GO" id="GO:0005829">
    <property type="term" value="C:cytosol"/>
    <property type="evidence" value="ECO:0007669"/>
    <property type="project" value="TreeGrafter"/>
</dbReference>
<reference evidence="11" key="1">
    <citation type="submission" date="2016-10" db="EMBL/GenBank/DDBJ databases">
        <authorList>
            <person name="See-Too W.S."/>
        </authorList>
    </citation>
    <scope>NUCLEOTIDE SEQUENCE</scope>
    <source>
        <strain evidence="11">L10.15</strain>
    </source>
</reference>
<evidence type="ECO:0000256" key="5">
    <source>
        <dbReference type="ARBA" id="ARBA00022857"/>
    </source>
</evidence>
<dbReference type="Gene3D" id="3.40.430.10">
    <property type="entry name" value="Dihydrofolate Reductase, subunit A"/>
    <property type="match status" value="1"/>
</dbReference>
<dbReference type="GO" id="GO:0046654">
    <property type="term" value="P:tetrahydrofolate biosynthetic process"/>
    <property type="evidence" value="ECO:0007669"/>
    <property type="project" value="UniProtKB-UniPathway"/>
</dbReference>
<dbReference type="EMBL" id="CP016540">
    <property type="protein sequence ID" value="ANU28221.1"/>
    <property type="molecule type" value="Genomic_DNA"/>
</dbReference>
<dbReference type="RefSeq" id="WP_065524587.1">
    <property type="nucleotide sequence ID" value="NZ_CP016540.2"/>
</dbReference>
<evidence type="ECO:0000256" key="9">
    <source>
        <dbReference type="RuleBase" id="RU004474"/>
    </source>
</evidence>
<evidence type="ECO:0000256" key="1">
    <source>
        <dbReference type="ARBA" id="ARBA00004903"/>
    </source>
</evidence>
<organism evidence="11 12">
    <name type="scientific">Planococcus versutus</name>
    <dbReference type="NCBI Taxonomy" id="1302659"/>
    <lineage>
        <taxon>Bacteria</taxon>
        <taxon>Bacillati</taxon>
        <taxon>Bacillota</taxon>
        <taxon>Bacilli</taxon>
        <taxon>Bacillales</taxon>
        <taxon>Caryophanaceae</taxon>
        <taxon>Planococcus</taxon>
    </lineage>
</organism>
<dbReference type="PROSITE" id="PS51330">
    <property type="entry name" value="DHFR_2"/>
    <property type="match status" value="1"/>
</dbReference>
<dbReference type="GO" id="GO:0006730">
    <property type="term" value="P:one-carbon metabolic process"/>
    <property type="evidence" value="ECO:0007669"/>
    <property type="project" value="UniProtKB-KW"/>
</dbReference>
<comment type="function">
    <text evidence="7 8">Key enzyme in folate metabolism. Catalyzes an essential reaction for de novo glycine and purine synthesis, and for DNA precursor synthesis.</text>
</comment>
<accession>A0A1B1S4V0</accession>
<evidence type="ECO:0000256" key="6">
    <source>
        <dbReference type="ARBA" id="ARBA00023002"/>
    </source>
</evidence>
<dbReference type="OrthoDB" id="9804315at2"/>
<name>A0A1B1S4V0_9BACL</name>
<keyword evidence="12" id="KW-1185">Reference proteome</keyword>
<protein>
    <recommendedName>
        <fullName evidence="3 8">Dihydrofolate reductase</fullName>
        <ecNumber evidence="3 8">1.5.1.3</ecNumber>
    </recommendedName>
</protein>
<dbReference type="Proteomes" id="UP000053354">
    <property type="component" value="Chromosome"/>
</dbReference>
<evidence type="ECO:0000313" key="11">
    <source>
        <dbReference type="EMBL" id="ANU28221.1"/>
    </source>
</evidence>
<dbReference type="GO" id="GO:0070401">
    <property type="term" value="F:NADP+ binding"/>
    <property type="evidence" value="ECO:0007669"/>
    <property type="project" value="UniProtKB-ARBA"/>
</dbReference>
<evidence type="ECO:0000313" key="12">
    <source>
        <dbReference type="Proteomes" id="UP000053354"/>
    </source>
</evidence>
<dbReference type="GO" id="GO:0004146">
    <property type="term" value="F:dihydrofolate reductase activity"/>
    <property type="evidence" value="ECO:0007669"/>
    <property type="project" value="UniProtKB-EC"/>
</dbReference>
<dbReference type="KEGG" id="pll:I858_014615"/>
<dbReference type="UniPathway" id="UPA00077">
    <property type="reaction ID" value="UER00158"/>
</dbReference>
<dbReference type="GO" id="GO:0046452">
    <property type="term" value="P:dihydrofolate metabolic process"/>
    <property type="evidence" value="ECO:0007669"/>
    <property type="project" value="TreeGrafter"/>
</dbReference>
<dbReference type="AlphaFoldDB" id="A0A1B1S4V0"/>
<sequence length="165" mass="19195">MISMMVAHDLNRVIGKNNELPWHIPADLAYFKEHTIGKGIVMGRNTFESIGRPLPKRRNIVVTRNDDYTADGVNVVHNIQDAIKLAREKHEEIMIIGGEQVFESVLPDADRLYITLVQHEYNGDTYFPEYGREWKLVSESEQQTSNDVTFSYLVYERRKKKNDRV</sequence>
<dbReference type="PANTHER" id="PTHR48069:SF3">
    <property type="entry name" value="DIHYDROFOLATE REDUCTASE"/>
    <property type="match status" value="1"/>
</dbReference>
<dbReference type="GO" id="GO:0046655">
    <property type="term" value="P:folic acid metabolic process"/>
    <property type="evidence" value="ECO:0007669"/>
    <property type="project" value="TreeGrafter"/>
</dbReference>
<comment type="pathway">
    <text evidence="1 8">Cofactor biosynthesis; tetrahydrofolate biosynthesis; 5,6,7,8-tetrahydrofolate from 7,8-dihydrofolate: step 1/1.</text>
</comment>
<evidence type="ECO:0000256" key="2">
    <source>
        <dbReference type="ARBA" id="ARBA00009539"/>
    </source>
</evidence>
<comment type="catalytic activity">
    <reaction evidence="8">
        <text>(6S)-5,6,7,8-tetrahydrofolate + NADP(+) = 7,8-dihydrofolate + NADPH + H(+)</text>
        <dbReference type="Rhea" id="RHEA:15009"/>
        <dbReference type="ChEBI" id="CHEBI:15378"/>
        <dbReference type="ChEBI" id="CHEBI:57451"/>
        <dbReference type="ChEBI" id="CHEBI:57453"/>
        <dbReference type="ChEBI" id="CHEBI:57783"/>
        <dbReference type="ChEBI" id="CHEBI:58349"/>
        <dbReference type="EC" id="1.5.1.3"/>
    </reaction>
</comment>
<comment type="similarity">
    <text evidence="2 8 9">Belongs to the dihydrofolate reductase family.</text>
</comment>
<keyword evidence="6 8" id="KW-0560">Oxidoreductase</keyword>
<dbReference type="FunFam" id="3.40.430.10:FF:000001">
    <property type="entry name" value="Dihydrofolate reductase"/>
    <property type="match status" value="1"/>
</dbReference>
<dbReference type="EC" id="1.5.1.3" evidence="3 8"/>
<dbReference type="PROSITE" id="PS00075">
    <property type="entry name" value="DHFR_1"/>
    <property type="match status" value="1"/>
</dbReference>
<feature type="domain" description="DHFR" evidence="10">
    <location>
        <begin position="1"/>
        <end position="157"/>
    </location>
</feature>